<gene>
    <name evidence="2" type="ORF">APLA_LOCUS7039</name>
</gene>
<name>A0A8S0ZSM1_ARCPL</name>
<sequence length="99" mass="11157">MTCDVFARMSTRMSTHMSTRMSMRMSTHMSTRMSTHMSHTHAHARGAHDAYIRLMSSLYRSWMSFRFILKAAVTSPMSGDHTSVTSFTASGTSNFSKPP</sequence>
<protein>
    <submittedName>
        <fullName evidence="2">Uncharacterized protein</fullName>
    </submittedName>
</protein>
<feature type="region of interest" description="Disordered" evidence="1">
    <location>
        <begin position="76"/>
        <end position="99"/>
    </location>
</feature>
<reference evidence="2 3" key="1">
    <citation type="submission" date="2020-04" db="EMBL/GenBank/DDBJ databases">
        <authorList>
            <person name="Wallbank WR R."/>
            <person name="Pardo Diaz C."/>
            <person name="Kozak K."/>
            <person name="Martin S."/>
            <person name="Jiggins C."/>
            <person name="Moest M."/>
            <person name="Warren A I."/>
            <person name="Byers J.R.P. K."/>
            <person name="Montejo-Kovacevich G."/>
            <person name="Yen C E."/>
        </authorList>
    </citation>
    <scope>NUCLEOTIDE SEQUENCE [LARGE SCALE GENOMIC DNA]</scope>
</reference>
<accession>A0A8S0ZSM1</accession>
<dbReference type="AlphaFoldDB" id="A0A8S0ZSM1"/>
<organism evidence="2 3">
    <name type="scientific">Arctia plantaginis</name>
    <name type="common">Wood tiger moth</name>
    <name type="synonym">Phalaena plantaginis</name>
    <dbReference type="NCBI Taxonomy" id="874455"/>
    <lineage>
        <taxon>Eukaryota</taxon>
        <taxon>Metazoa</taxon>
        <taxon>Ecdysozoa</taxon>
        <taxon>Arthropoda</taxon>
        <taxon>Hexapoda</taxon>
        <taxon>Insecta</taxon>
        <taxon>Pterygota</taxon>
        <taxon>Neoptera</taxon>
        <taxon>Endopterygota</taxon>
        <taxon>Lepidoptera</taxon>
        <taxon>Glossata</taxon>
        <taxon>Ditrysia</taxon>
        <taxon>Noctuoidea</taxon>
        <taxon>Erebidae</taxon>
        <taxon>Arctiinae</taxon>
        <taxon>Arctia</taxon>
    </lineage>
</organism>
<dbReference type="Proteomes" id="UP000494106">
    <property type="component" value="Unassembled WGS sequence"/>
</dbReference>
<keyword evidence="3" id="KW-1185">Reference proteome</keyword>
<dbReference type="OrthoDB" id="10463387at2759"/>
<evidence type="ECO:0000313" key="3">
    <source>
        <dbReference type="Proteomes" id="UP000494106"/>
    </source>
</evidence>
<proteinExistence type="predicted"/>
<evidence type="ECO:0000256" key="1">
    <source>
        <dbReference type="SAM" id="MobiDB-lite"/>
    </source>
</evidence>
<comment type="caution">
    <text evidence="2">The sequence shown here is derived from an EMBL/GenBank/DDBJ whole genome shotgun (WGS) entry which is preliminary data.</text>
</comment>
<dbReference type="EMBL" id="CADEBC010000494">
    <property type="protein sequence ID" value="CAB3237679.1"/>
    <property type="molecule type" value="Genomic_DNA"/>
</dbReference>
<evidence type="ECO:0000313" key="2">
    <source>
        <dbReference type="EMBL" id="CAB3237679.1"/>
    </source>
</evidence>